<dbReference type="GO" id="GO:0016020">
    <property type="term" value="C:membrane"/>
    <property type="evidence" value="ECO:0007669"/>
    <property type="project" value="GOC"/>
</dbReference>
<keyword evidence="6 12" id="KW-0441">Lipid A biosynthesis</keyword>
<keyword evidence="5 12" id="KW-0444">Lipid biosynthesis</keyword>
<accession>A0A6B2K4S1</accession>
<dbReference type="EC" id="3.5.1.108" evidence="4 12"/>
<dbReference type="Gene3D" id="3.30.230.20">
    <property type="entry name" value="lpxc deacetylase, domain 1"/>
    <property type="match status" value="1"/>
</dbReference>
<evidence type="ECO:0000256" key="4">
    <source>
        <dbReference type="ARBA" id="ARBA00012745"/>
    </source>
</evidence>
<comment type="function">
    <text evidence="2 12">Catalyzes the hydrolysis of UDP-3-O-myristoyl-N-acetylglucosamine to form UDP-3-O-myristoylglucosamine and acetate, the committed step in lipid A biosynthesis.</text>
</comment>
<protein>
    <recommendedName>
        <fullName evidence="4 12">UDP-3-O-acyl-N-acetylglucosamine deacetylase</fullName>
        <shortName evidence="12">UDP-3-O-acyl-GlcNAc deacetylase</shortName>
        <ecNumber evidence="4 12">3.5.1.108</ecNumber>
    </recommendedName>
    <alternativeName>
        <fullName evidence="12">UDP-3-O-[R-3-hydroxymyristoyl]-N-acetylglucosamine deacetylase</fullName>
    </alternativeName>
</protein>
<reference evidence="13 14" key="1">
    <citation type="submission" date="2020-02" db="EMBL/GenBank/DDBJ databases">
        <title>Pseudoroseicyclus tamarix, sp. nov., isolated from offshore sediment of a Tamarix chinensis forest.</title>
        <authorList>
            <person name="Gai Y."/>
        </authorList>
    </citation>
    <scope>NUCLEOTIDE SEQUENCE [LARGE SCALE GENOMIC DNA]</scope>
    <source>
        <strain evidence="13 14">CLL3-39</strain>
    </source>
</reference>
<comment type="catalytic activity">
    <reaction evidence="11 12">
        <text>a UDP-3-O-[(3R)-3-hydroxyacyl]-N-acetyl-alpha-D-glucosamine + H2O = a UDP-3-O-[(3R)-3-hydroxyacyl]-alpha-D-glucosamine + acetate</text>
        <dbReference type="Rhea" id="RHEA:67816"/>
        <dbReference type="ChEBI" id="CHEBI:15377"/>
        <dbReference type="ChEBI" id="CHEBI:30089"/>
        <dbReference type="ChEBI" id="CHEBI:137740"/>
        <dbReference type="ChEBI" id="CHEBI:173225"/>
        <dbReference type="EC" id="3.5.1.108"/>
    </reaction>
</comment>
<evidence type="ECO:0000313" key="14">
    <source>
        <dbReference type="Proteomes" id="UP000474757"/>
    </source>
</evidence>
<name>A0A6B2K4S1_9RHOB</name>
<proteinExistence type="inferred from homology"/>
<feature type="binding site" evidence="12">
    <location>
        <position position="78"/>
    </location>
    <ligand>
        <name>Zn(2+)</name>
        <dbReference type="ChEBI" id="CHEBI:29105"/>
    </ligand>
</feature>
<evidence type="ECO:0000256" key="10">
    <source>
        <dbReference type="ARBA" id="ARBA00023098"/>
    </source>
</evidence>
<comment type="similarity">
    <text evidence="12">Belongs to the LpxC family.</text>
</comment>
<dbReference type="Proteomes" id="UP000474757">
    <property type="component" value="Unassembled WGS sequence"/>
</dbReference>
<dbReference type="InterPro" id="IPR011334">
    <property type="entry name" value="UDP-acyl_GlcNac_deAcase_C"/>
</dbReference>
<dbReference type="EMBL" id="JAAGAB010000003">
    <property type="protein sequence ID" value="NDV01706.1"/>
    <property type="molecule type" value="Genomic_DNA"/>
</dbReference>
<keyword evidence="7 12" id="KW-0479">Metal-binding</keyword>
<organism evidence="13 14">
    <name type="scientific">Pseudoroseicyclus tamaricis</name>
    <dbReference type="NCBI Taxonomy" id="2705421"/>
    <lineage>
        <taxon>Bacteria</taxon>
        <taxon>Pseudomonadati</taxon>
        <taxon>Pseudomonadota</taxon>
        <taxon>Alphaproteobacteria</taxon>
        <taxon>Rhodobacterales</taxon>
        <taxon>Paracoccaceae</taxon>
        <taxon>Pseudoroseicyclus</taxon>
    </lineage>
</organism>
<keyword evidence="14" id="KW-1185">Reference proteome</keyword>
<dbReference type="Pfam" id="PF03331">
    <property type="entry name" value="LpxC"/>
    <property type="match status" value="1"/>
</dbReference>
<feature type="binding site" evidence="12">
    <location>
        <position position="239"/>
    </location>
    <ligand>
        <name>Zn(2+)</name>
        <dbReference type="ChEBI" id="CHEBI:29105"/>
    </ligand>
</feature>
<dbReference type="GO" id="GO:0103117">
    <property type="term" value="F:UDP-3-O-acyl-N-acetylglucosamine deacetylase activity"/>
    <property type="evidence" value="ECO:0007669"/>
    <property type="project" value="UniProtKB-UniRule"/>
</dbReference>
<sequence>MQTTLKETVRLTGTGLHTGRPARLTLKPAPAGSGIVFYRTDISGEAARIPARWDLVTPSPLNSQLRNEAGTTLSTVEHLMAACAGTGLGNARVEIDGPEVPVLDGSSAPFARAILSAGLEVQDASLTAIEILRPVEARSGQASARLDPGAGLVVSFAIDFPDKAIGRQVKTLDMANGAFLRELCDARTFCRKADVDAMRAQGKALGGTLFNAVVVEGDKVLTPGGLRHPDEPVRHKMLDALGDLALAGAPILGRYTGVRAGHAMTNQLLRAIFAEPSAWRRVEVSEATARRLPGWNLRPSDLSRVA</sequence>
<dbReference type="RefSeq" id="WP_163894012.1">
    <property type="nucleotide sequence ID" value="NZ_JAAFYS010000003.1"/>
</dbReference>
<dbReference type="PANTHER" id="PTHR33694:SF1">
    <property type="entry name" value="UDP-3-O-ACYL-N-ACETYLGLUCOSAMINE DEACETYLASE 1, MITOCHONDRIAL-RELATED"/>
    <property type="match status" value="1"/>
</dbReference>
<comment type="caution">
    <text evidence="13">The sequence shown here is derived from an EMBL/GenBank/DDBJ whole genome shotgun (WGS) entry which is preliminary data.</text>
</comment>
<dbReference type="HAMAP" id="MF_00388">
    <property type="entry name" value="LpxC"/>
    <property type="match status" value="1"/>
</dbReference>
<keyword evidence="8 12" id="KW-0378">Hydrolase</keyword>
<evidence type="ECO:0000256" key="3">
    <source>
        <dbReference type="ARBA" id="ARBA00005002"/>
    </source>
</evidence>
<evidence type="ECO:0000256" key="11">
    <source>
        <dbReference type="ARBA" id="ARBA00024535"/>
    </source>
</evidence>
<dbReference type="UniPathway" id="UPA00359">
    <property type="reaction ID" value="UER00478"/>
</dbReference>
<dbReference type="GO" id="GO:0009245">
    <property type="term" value="P:lipid A biosynthetic process"/>
    <property type="evidence" value="ECO:0007669"/>
    <property type="project" value="UniProtKB-UniRule"/>
</dbReference>
<dbReference type="SUPFAM" id="SSF54211">
    <property type="entry name" value="Ribosomal protein S5 domain 2-like"/>
    <property type="match status" value="2"/>
</dbReference>
<dbReference type="InterPro" id="IPR015870">
    <property type="entry name" value="UDP-acyl_N-AcGlcN_deAcase_N"/>
</dbReference>
<evidence type="ECO:0000256" key="2">
    <source>
        <dbReference type="ARBA" id="ARBA00002923"/>
    </source>
</evidence>
<comment type="pathway">
    <text evidence="3 12">Glycolipid biosynthesis; lipid IV(A) biosynthesis; lipid IV(A) from (3R)-3-hydroxytetradecanoyl-[acyl-carrier-protein] and UDP-N-acetyl-alpha-D-glucosamine: step 2/6.</text>
</comment>
<evidence type="ECO:0000256" key="5">
    <source>
        <dbReference type="ARBA" id="ARBA00022516"/>
    </source>
</evidence>
<comment type="cofactor">
    <cofactor evidence="1 12">
        <name>Zn(2+)</name>
        <dbReference type="ChEBI" id="CHEBI:29105"/>
    </cofactor>
</comment>
<dbReference type="Gene3D" id="3.30.1700.10">
    <property type="entry name" value="lpxc deacetylase, domain 2"/>
    <property type="match status" value="1"/>
</dbReference>
<dbReference type="NCBIfam" id="TIGR00325">
    <property type="entry name" value="lpxC"/>
    <property type="match status" value="1"/>
</dbReference>
<evidence type="ECO:0000256" key="9">
    <source>
        <dbReference type="ARBA" id="ARBA00022833"/>
    </source>
</evidence>
<feature type="binding site" evidence="12">
    <location>
        <position position="235"/>
    </location>
    <ligand>
        <name>Zn(2+)</name>
        <dbReference type="ChEBI" id="CHEBI:29105"/>
    </ligand>
</feature>
<keyword evidence="9 12" id="KW-0862">Zinc</keyword>
<evidence type="ECO:0000256" key="7">
    <source>
        <dbReference type="ARBA" id="ARBA00022723"/>
    </source>
</evidence>
<dbReference type="PANTHER" id="PTHR33694">
    <property type="entry name" value="UDP-3-O-ACYL-N-ACETYLGLUCOSAMINE DEACETYLASE 1, MITOCHONDRIAL-RELATED"/>
    <property type="match status" value="1"/>
</dbReference>
<evidence type="ECO:0000256" key="12">
    <source>
        <dbReference type="HAMAP-Rule" id="MF_00388"/>
    </source>
</evidence>
<dbReference type="InterPro" id="IPR004463">
    <property type="entry name" value="UDP-acyl_GlcNac_deAcase"/>
</dbReference>
<evidence type="ECO:0000256" key="6">
    <source>
        <dbReference type="ARBA" id="ARBA00022556"/>
    </source>
</evidence>
<evidence type="ECO:0000256" key="1">
    <source>
        <dbReference type="ARBA" id="ARBA00001947"/>
    </source>
</evidence>
<keyword evidence="10 12" id="KW-0443">Lipid metabolism</keyword>
<gene>
    <name evidence="12" type="primary">lpxC</name>
    <name evidence="13" type="ORF">GZA08_12100</name>
</gene>
<dbReference type="GO" id="GO:0046872">
    <property type="term" value="F:metal ion binding"/>
    <property type="evidence" value="ECO:0007669"/>
    <property type="project" value="UniProtKB-KW"/>
</dbReference>
<feature type="active site" description="Proton donor" evidence="12">
    <location>
        <position position="262"/>
    </location>
</feature>
<dbReference type="AlphaFoldDB" id="A0A6B2K4S1"/>
<evidence type="ECO:0000313" key="13">
    <source>
        <dbReference type="EMBL" id="NDV01706.1"/>
    </source>
</evidence>
<evidence type="ECO:0000256" key="8">
    <source>
        <dbReference type="ARBA" id="ARBA00022801"/>
    </source>
</evidence>
<dbReference type="InterPro" id="IPR020568">
    <property type="entry name" value="Ribosomal_Su5_D2-typ_SF"/>
</dbReference>